<dbReference type="Pfam" id="PF00397">
    <property type="entry name" value="WW"/>
    <property type="match status" value="1"/>
</dbReference>
<dbReference type="InterPro" id="IPR012677">
    <property type="entry name" value="Nucleotide-bd_a/b_plait_sf"/>
</dbReference>
<dbReference type="PROSITE" id="PS50020">
    <property type="entry name" value="WW_DOMAIN_2"/>
    <property type="match status" value="1"/>
</dbReference>
<comment type="caution">
    <text evidence="6">The sequence shown here is derived from an EMBL/GenBank/DDBJ whole genome shotgun (WGS) entry which is preliminary data.</text>
</comment>
<keyword evidence="1 2" id="KW-0694">RNA-binding</keyword>
<dbReference type="InterPro" id="IPR035979">
    <property type="entry name" value="RBD_domain_sf"/>
</dbReference>
<gene>
    <name evidence="6" type="ORF">MRATA1EN1_LOCUS31080</name>
</gene>
<sequence>GHSAPLVEVKLFVGRVPPSYDEERVRDIFAEYGEVREVVIIRDKQTNKHKSSAFVKMGSLEWADSSIRALHGSRVLDAALGPMMVRYATGEAERLGLQQQHLQDQQATSAQEPAHSMIKLFVGSIPRHMREEELQQFFEAYGAVQEVIIIRDGSSGTSRGCAFIKYKYKEEALHAIRSLHARHVFEGCSRPVEVRFAETRQQQQQQHHHHHHLHNAAAHAAAAGAGGAGGGGGGTLAAAAAAVAAAAAAAAGSNTHPRQAGPWKEYFTPDGRPYYHNELANITTWDRPPEFDMLPPALATMLVP</sequence>
<keyword evidence="7" id="KW-1185">Reference proteome</keyword>
<evidence type="ECO:0000259" key="5">
    <source>
        <dbReference type="PROSITE" id="PS50102"/>
    </source>
</evidence>
<dbReference type="PROSITE" id="PS01159">
    <property type="entry name" value="WW_DOMAIN_1"/>
    <property type="match status" value="1"/>
</dbReference>
<feature type="domain" description="RRM" evidence="5">
    <location>
        <begin position="118"/>
        <end position="199"/>
    </location>
</feature>
<evidence type="ECO:0000256" key="2">
    <source>
        <dbReference type="PROSITE-ProRule" id="PRU00176"/>
    </source>
</evidence>
<evidence type="ECO:0000256" key="3">
    <source>
        <dbReference type="SAM" id="MobiDB-lite"/>
    </source>
</evidence>
<name>A0ABN8XJI7_RANTA</name>
<dbReference type="InterPro" id="IPR001202">
    <property type="entry name" value="WW_dom"/>
</dbReference>
<dbReference type="SUPFAM" id="SSF54928">
    <property type="entry name" value="RNA-binding domain, RBD"/>
    <property type="match status" value="2"/>
</dbReference>
<dbReference type="InterPro" id="IPR000504">
    <property type="entry name" value="RRM_dom"/>
</dbReference>
<dbReference type="Gene3D" id="3.30.70.330">
    <property type="match status" value="2"/>
</dbReference>
<evidence type="ECO:0000256" key="1">
    <source>
        <dbReference type="ARBA" id="ARBA00022884"/>
    </source>
</evidence>
<feature type="region of interest" description="Disordered" evidence="3">
    <location>
        <begin position="197"/>
        <end position="229"/>
    </location>
</feature>
<protein>
    <submittedName>
        <fullName evidence="6">Uncharacterized protein</fullName>
    </submittedName>
</protein>
<dbReference type="InterPro" id="IPR052462">
    <property type="entry name" value="SLIRP/GR-RBP-like"/>
</dbReference>
<proteinExistence type="predicted"/>
<dbReference type="PROSITE" id="PS50102">
    <property type="entry name" value="RRM"/>
    <property type="match status" value="2"/>
</dbReference>
<dbReference type="Gene3D" id="2.20.70.10">
    <property type="match status" value="1"/>
</dbReference>
<evidence type="ECO:0000259" key="4">
    <source>
        <dbReference type="PROSITE" id="PS50020"/>
    </source>
</evidence>
<dbReference type="CDD" id="cd00201">
    <property type="entry name" value="WW"/>
    <property type="match status" value="1"/>
</dbReference>
<dbReference type="Proteomes" id="UP001176941">
    <property type="component" value="Unassembled WGS sequence"/>
</dbReference>
<dbReference type="SMART" id="SM00456">
    <property type="entry name" value="WW"/>
    <property type="match status" value="1"/>
</dbReference>
<reference evidence="6" key="1">
    <citation type="submission" date="2023-04" db="EMBL/GenBank/DDBJ databases">
        <authorList>
            <consortium name="ELIXIR-Norway"/>
        </authorList>
    </citation>
    <scope>NUCLEOTIDE SEQUENCE [LARGE SCALE GENOMIC DNA]</scope>
</reference>
<dbReference type="PANTHER" id="PTHR48027">
    <property type="entry name" value="HETEROGENEOUS NUCLEAR RIBONUCLEOPROTEIN 87F-RELATED"/>
    <property type="match status" value="1"/>
</dbReference>
<dbReference type="SMART" id="SM00360">
    <property type="entry name" value="RRM"/>
    <property type="match status" value="2"/>
</dbReference>
<feature type="non-terminal residue" evidence="6">
    <location>
        <position position="304"/>
    </location>
</feature>
<accession>A0ABN8XJI7</accession>
<feature type="domain" description="WW" evidence="4">
    <location>
        <begin position="257"/>
        <end position="290"/>
    </location>
</feature>
<dbReference type="InterPro" id="IPR036020">
    <property type="entry name" value="WW_dom_sf"/>
</dbReference>
<evidence type="ECO:0000313" key="7">
    <source>
        <dbReference type="Proteomes" id="UP001176941"/>
    </source>
</evidence>
<dbReference type="SUPFAM" id="SSF51045">
    <property type="entry name" value="WW domain"/>
    <property type="match status" value="1"/>
</dbReference>
<feature type="non-terminal residue" evidence="6">
    <location>
        <position position="1"/>
    </location>
</feature>
<evidence type="ECO:0000313" key="6">
    <source>
        <dbReference type="EMBL" id="CAI9149462.1"/>
    </source>
</evidence>
<feature type="domain" description="RRM" evidence="5">
    <location>
        <begin position="9"/>
        <end position="90"/>
    </location>
</feature>
<dbReference type="Pfam" id="PF00076">
    <property type="entry name" value="RRM_1"/>
    <property type="match status" value="2"/>
</dbReference>
<organism evidence="6 7">
    <name type="scientific">Rangifer tarandus platyrhynchus</name>
    <name type="common">Svalbard reindeer</name>
    <dbReference type="NCBI Taxonomy" id="3082113"/>
    <lineage>
        <taxon>Eukaryota</taxon>
        <taxon>Metazoa</taxon>
        <taxon>Chordata</taxon>
        <taxon>Craniata</taxon>
        <taxon>Vertebrata</taxon>
        <taxon>Euteleostomi</taxon>
        <taxon>Mammalia</taxon>
        <taxon>Eutheria</taxon>
        <taxon>Laurasiatheria</taxon>
        <taxon>Artiodactyla</taxon>
        <taxon>Ruminantia</taxon>
        <taxon>Pecora</taxon>
        <taxon>Cervidae</taxon>
        <taxon>Odocoileinae</taxon>
        <taxon>Rangifer</taxon>
    </lineage>
</organism>
<dbReference type="EMBL" id="CATKSN020000325">
    <property type="protein sequence ID" value="CAI9149462.1"/>
    <property type="molecule type" value="Genomic_DNA"/>
</dbReference>